<name>A0A061RUE4_9CHLO</name>
<feature type="region of interest" description="Disordered" evidence="3">
    <location>
        <begin position="1"/>
        <end position="38"/>
    </location>
</feature>
<dbReference type="InterPro" id="IPR039777">
    <property type="entry name" value="IFRD"/>
</dbReference>
<evidence type="ECO:0000313" key="6">
    <source>
        <dbReference type="EMBL" id="JAC65569.1"/>
    </source>
</evidence>
<dbReference type="Gene3D" id="1.25.10.10">
    <property type="entry name" value="Leucine-rich Repeat Variant"/>
    <property type="match status" value="1"/>
</dbReference>
<dbReference type="Pfam" id="PF05004">
    <property type="entry name" value="IFRD"/>
    <property type="match status" value="1"/>
</dbReference>
<evidence type="ECO:0000313" key="7">
    <source>
        <dbReference type="EMBL" id="JAC74394.1"/>
    </source>
</evidence>
<organism evidence="7">
    <name type="scientific">Tetraselmis sp. GSL018</name>
    <dbReference type="NCBI Taxonomy" id="582737"/>
    <lineage>
        <taxon>Eukaryota</taxon>
        <taxon>Viridiplantae</taxon>
        <taxon>Chlorophyta</taxon>
        <taxon>core chlorophytes</taxon>
        <taxon>Chlorodendrophyceae</taxon>
        <taxon>Chlorodendrales</taxon>
        <taxon>Chlorodendraceae</taxon>
        <taxon>Tetraselmis</taxon>
    </lineage>
</organism>
<accession>A0A061RUE4</accession>
<dbReference type="Pfam" id="PF04836">
    <property type="entry name" value="IFRD_C"/>
    <property type="match status" value="1"/>
</dbReference>
<evidence type="ECO:0000256" key="3">
    <source>
        <dbReference type="SAM" id="MobiDB-lite"/>
    </source>
</evidence>
<proteinExistence type="inferred from homology"/>
<dbReference type="AlphaFoldDB" id="A0A061RUE4"/>
<dbReference type="PANTHER" id="PTHR12354:SF1">
    <property type="entry name" value="INTERFERON-RELATED DEVELOPMENTAL REGULATOR 1"/>
    <property type="match status" value="1"/>
</dbReference>
<evidence type="ECO:0000259" key="5">
    <source>
        <dbReference type="Pfam" id="PF05004"/>
    </source>
</evidence>
<evidence type="ECO:0000259" key="4">
    <source>
        <dbReference type="Pfam" id="PF04836"/>
    </source>
</evidence>
<dbReference type="InterPro" id="IPR006921">
    <property type="entry name" value="Interferon-rel_develop_reg_C"/>
</dbReference>
<feature type="coiled-coil region" evidence="2">
    <location>
        <begin position="265"/>
        <end position="292"/>
    </location>
</feature>
<feature type="compositionally biased region" description="Low complexity" evidence="3">
    <location>
        <begin position="400"/>
        <end position="409"/>
    </location>
</feature>
<comment type="similarity">
    <text evidence="1">Belongs to the IFRD family.</text>
</comment>
<feature type="compositionally biased region" description="Polar residues" evidence="3">
    <location>
        <begin position="13"/>
        <end position="24"/>
    </location>
</feature>
<dbReference type="InterPro" id="IPR011989">
    <property type="entry name" value="ARM-like"/>
</dbReference>
<gene>
    <name evidence="6" type="ORF">TSPGSL018_15740</name>
    <name evidence="7" type="ORF">TSPGSL018_26084</name>
</gene>
<dbReference type="EMBL" id="GBEZ01011389">
    <property type="protein sequence ID" value="JAC74394.1"/>
    <property type="molecule type" value="Transcribed_RNA"/>
</dbReference>
<evidence type="ECO:0000256" key="1">
    <source>
        <dbReference type="ARBA" id="ARBA00008828"/>
    </source>
</evidence>
<dbReference type="EMBL" id="GBEZ01021160">
    <property type="protein sequence ID" value="JAC65569.1"/>
    <property type="molecule type" value="Transcribed_RNA"/>
</dbReference>
<feature type="domain" description="Interferon-related developmental regulator C-terminal" evidence="4">
    <location>
        <begin position="358"/>
        <end position="405"/>
    </location>
</feature>
<feature type="compositionally biased region" description="Basic and acidic residues" evidence="3">
    <location>
        <begin position="371"/>
        <end position="384"/>
    </location>
</feature>
<feature type="region of interest" description="Disordered" evidence="3">
    <location>
        <begin position="371"/>
        <end position="419"/>
    </location>
</feature>
<dbReference type="SUPFAM" id="SSF48371">
    <property type="entry name" value="ARM repeat"/>
    <property type="match status" value="1"/>
</dbReference>
<feature type="domain" description="Interferon-related developmental regulator N-terminal" evidence="5">
    <location>
        <begin position="17"/>
        <end position="308"/>
    </location>
</feature>
<evidence type="ECO:0000256" key="2">
    <source>
        <dbReference type="SAM" id="Coils"/>
    </source>
</evidence>
<dbReference type="InterPro" id="IPR007701">
    <property type="entry name" value="Interferon-rel_develop_reg_N"/>
</dbReference>
<keyword evidence="2" id="KW-0175">Coiled coil</keyword>
<protein>
    <submittedName>
        <fullName evidence="7">Interferon-related developmental regulator 1</fullName>
    </submittedName>
</protein>
<sequence length="419" mass="45696">MGKRNKKKDTENSDVASSTSTSTYAELAGGVDDDESDNRSPLELFLEGMYEKRATTREKALSGIAEVLQTYSNCDEVEQNQETLSTLFANSIRRGGAKEQETAAWCLGLLVINLGCGDESFRILEERGDLLRKAASGGKSAACRAAALTSLALMVFVAADSAREASDAMAFLETHMSAGSPKGASPQVAAAAVRAWSLLLTTLPRDLVTAGGYGEARLAVLAPLLHSDSIELREAAGEAVSVLFDARQAPAGEDAPSDEAESPAAAAFEEQLEDVRQRMEELAKNMGDAQRRSKRERLSQKTAFRDALGVLDGRGISEIKHKLRHGDFLYVNTVPGQVQLNAFRQVLAGGFQDHLQNNPLLHDVFEFEPRTERPERMTKKEQRMLRSPNSYAARERQRQRGAQRSSAAQDHQALLGEAW</sequence>
<dbReference type="PANTHER" id="PTHR12354">
    <property type="entry name" value="INTERFERON-RELATED DEVELOPMENTAL REGULATOR"/>
    <property type="match status" value="1"/>
</dbReference>
<reference evidence="7" key="1">
    <citation type="submission" date="2014-05" db="EMBL/GenBank/DDBJ databases">
        <title>The transcriptome of the halophilic microalga Tetraselmis sp. GSL018 isolated from the Great Salt Lake, Utah.</title>
        <authorList>
            <person name="Jinkerson R.E."/>
            <person name="D'Adamo S."/>
            <person name="Posewitz M.C."/>
        </authorList>
    </citation>
    <scope>NUCLEOTIDE SEQUENCE</scope>
    <source>
        <strain evidence="7">GSL018</strain>
    </source>
</reference>
<dbReference type="InterPro" id="IPR016024">
    <property type="entry name" value="ARM-type_fold"/>
</dbReference>